<dbReference type="RefSeq" id="XP_060418020.1">
    <property type="nucleotide sequence ID" value="XM_060559841.1"/>
</dbReference>
<evidence type="ECO:0000313" key="2">
    <source>
        <dbReference type="Proteomes" id="UP001230504"/>
    </source>
</evidence>
<keyword evidence="2" id="KW-1185">Reference proteome</keyword>
<dbReference type="GeneID" id="85444081"/>
<comment type="caution">
    <text evidence="1">The sequence shown here is derived from an EMBL/GenBank/DDBJ whole genome shotgun (WGS) entry which is preliminary data.</text>
</comment>
<dbReference type="Proteomes" id="UP001230504">
    <property type="component" value="Unassembled WGS sequence"/>
</dbReference>
<name>A0AAD8Q8K0_9PEZI</name>
<sequence>MHLGSPYQLALSVGTFVTGSQYVVSLRRRPKQGAVIPWERQPKTISASWVVDIRIQAVPQHADTSPAAQPRPTSPFLATSSWHTTPLPWRASENLPAKFKDLVPLDHKKGWGKAKRRDVCWLVVITLLNQTPGDSAQSFQVVIQVITKQQASSPRYQLIIYPNLSAPLKLSQHPNLVLTLPLANPTNHQNETMPFFYSKPIGGRNFGTSVHADRHGVRRGPWRFRIGRFQCFR</sequence>
<organism evidence="1 2">
    <name type="scientific">Colletotrichum navitas</name>
    <dbReference type="NCBI Taxonomy" id="681940"/>
    <lineage>
        <taxon>Eukaryota</taxon>
        <taxon>Fungi</taxon>
        <taxon>Dikarya</taxon>
        <taxon>Ascomycota</taxon>
        <taxon>Pezizomycotina</taxon>
        <taxon>Sordariomycetes</taxon>
        <taxon>Hypocreomycetidae</taxon>
        <taxon>Glomerellales</taxon>
        <taxon>Glomerellaceae</taxon>
        <taxon>Colletotrichum</taxon>
        <taxon>Colletotrichum graminicola species complex</taxon>
    </lineage>
</organism>
<dbReference type="EMBL" id="JAHLJV010000009">
    <property type="protein sequence ID" value="KAK1597206.1"/>
    <property type="molecule type" value="Genomic_DNA"/>
</dbReference>
<protein>
    <submittedName>
        <fullName evidence="1">Uncharacterized protein</fullName>
    </submittedName>
</protein>
<accession>A0AAD8Q8K0</accession>
<reference evidence="1" key="1">
    <citation type="submission" date="2021-06" db="EMBL/GenBank/DDBJ databases">
        <title>Comparative genomics, transcriptomics and evolutionary studies reveal genomic signatures of adaptation to plant cell wall in hemibiotrophic fungi.</title>
        <authorList>
            <consortium name="DOE Joint Genome Institute"/>
            <person name="Baroncelli R."/>
            <person name="Diaz J.F."/>
            <person name="Benocci T."/>
            <person name="Peng M."/>
            <person name="Battaglia E."/>
            <person name="Haridas S."/>
            <person name="Andreopoulos W."/>
            <person name="Labutti K."/>
            <person name="Pangilinan J."/>
            <person name="Floch G.L."/>
            <person name="Makela M.R."/>
            <person name="Henrissat B."/>
            <person name="Grigoriev I.V."/>
            <person name="Crouch J.A."/>
            <person name="De Vries R.P."/>
            <person name="Sukno S.A."/>
            <person name="Thon M.R."/>
        </authorList>
    </citation>
    <scope>NUCLEOTIDE SEQUENCE</scope>
    <source>
        <strain evidence="1">CBS 125086</strain>
    </source>
</reference>
<evidence type="ECO:0000313" key="1">
    <source>
        <dbReference type="EMBL" id="KAK1597206.1"/>
    </source>
</evidence>
<gene>
    <name evidence="1" type="ORF">LY79DRAFT_576923</name>
</gene>
<dbReference type="AlphaFoldDB" id="A0AAD8Q8K0"/>
<proteinExistence type="predicted"/>